<evidence type="ECO:0000313" key="5">
    <source>
        <dbReference type="EMBL" id="KAG7359112.1"/>
    </source>
</evidence>
<evidence type="ECO:0000256" key="3">
    <source>
        <dbReference type="SAM" id="MobiDB-lite"/>
    </source>
</evidence>
<organism evidence="5 6">
    <name type="scientific">Nitzschia inconspicua</name>
    <dbReference type="NCBI Taxonomy" id="303405"/>
    <lineage>
        <taxon>Eukaryota</taxon>
        <taxon>Sar</taxon>
        <taxon>Stramenopiles</taxon>
        <taxon>Ochrophyta</taxon>
        <taxon>Bacillariophyta</taxon>
        <taxon>Bacillariophyceae</taxon>
        <taxon>Bacillariophycidae</taxon>
        <taxon>Bacillariales</taxon>
        <taxon>Bacillariaceae</taxon>
        <taxon>Nitzschia</taxon>
    </lineage>
</organism>
<gene>
    <name evidence="5" type="ORF">IV203_015701</name>
</gene>
<dbReference type="EMBL" id="JAGRRH010000014">
    <property type="protein sequence ID" value="KAG7359112.1"/>
    <property type="molecule type" value="Genomic_DNA"/>
</dbReference>
<feature type="region of interest" description="Disordered" evidence="3">
    <location>
        <begin position="130"/>
        <end position="157"/>
    </location>
</feature>
<keyword evidence="2" id="KW-0862">Zinc</keyword>
<reference evidence="5" key="2">
    <citation type="submission" date="2021-04" db="EMBL/GenBank/DDBJ databases">
        <authorList>
            <person name="Podell S."/>
        </authorList>
    </citation>
    <scope>NUCLEOTIDE SEQUENCE</scope>
    <source>
        <strain evidence="5">Hildebrandi</strain>
    </source>
</reference>
<keyword evidence="6" id="KW-1185">Reference proteome</keyword>
<sequence>MSDNTYSLQVAKTGRAKCRVCKEPIDKDALKIVTELPQRENQDYAMSYSHHVHCFKLPRGLAAVSIEDFVEDYLTDGGDDSTGPLFPDKKVEVIALLEEAAVKKKGSKGKPKGGNAGGEETILMRVQAAVKAQEVEEKEPPKKKVKKEKGGKNDGDDEVQAMVPIYKKYHKKKTEELKDILRWNKQLLKGTKDFVLFKVVDGELNGRLGFCPLCQGNLKLNEDDLENVHCGGRYDEDTGAIQLCSFTAPRVGKKAAPRLLPFFMEEPSEEEKEAMETERAKIRGEQEGDLKYEDNQTAMELLNQAAGMKIDLQNKDGIQKAANAFLDLVKGKVDLPENRNAKMEVGRLMMSNNDKTPKEIMMAIFDKYGFVEAKAENAKTKVAAVQASCANPANAALILAFKECSGYYMKEGNRNAGSTYVKAIQTLTDLEEEVTAENAMSFSKGKTKLPNIGKGTAEKMKEFCETGTFSKLEEKRAAHA</sequence>
<dbReference type="PROSITE" id="PS52007">
    <property type="entry name" value="PADR1"/>
    <property type="match status" value="1"/>
</dbReference>
<dbReference type="PROSITE" id="PS50064">
    <property type="entry name" value="ZF_PARP_2"/>
    <property type="match status" value="1"/>
</dbReference>
<feature type="domain" description="PARP-type" evidence="4">
    <location>
        <begin position="6"/>
        <end position="55"/>
    </location>
</feature>
<dbReference type="InterPro" id="IPR010996">
    <property type="entry name" value="HHH_MUS81"/>
</dbReference>
<dbReference type="Pfam" id="PF14716">
    <property type="entry name" value="HHH_8"/>
    <property type="match status" value="1"/>
</dbReference>
<evidence type="ECO:0000256" key="2">
    <source>
        <dbReference type="ARBA" id="ARBA00022833"/>
    </source>
</evidence>
<accession>A0A9K3PTJ1</accession>
<reference evidence="5" key="1">
    <citation type="journal article" date="2021" name="Sci. Rep.">
        <title>Diploid genomic architecture of Nitzschia inconspicua, an elite biomass production diatom.</title>
        <authorList>
            <person name="Oliver A."/>
            <person name="Podell S."/>
            <person name="Pinowska A."/>
            <person name="Traller J.C."/>
            <person name="Smith S.R."/>
            <person name="McClure R."/>
            <person name="Beliaev A."/>
            <person name="Bohutskyi P."/>
            <person name="Hill E.A."/>
            <person name="Rabines A."/>
            <person name="Zheng H."/>
            <person name="Allen L.Z."/>
            <person name="Kuo A."/>
            <person name="Grigoriev I.V."/>
            <person name="Allen A.E."/>
            <person name="Hazlebeck D."/>
            <person name="Allen E.E."/>
        </authorList>
    </citation>
    <scope>NUCLEOTIDE SEQUENCE</scope>
    <source>
        <strain evidence="5">Hildebrandi</strain>
    </source>
</reference>
<proteinExistence type="predicted"/>
<evidence type="ECO:0000259" key="4">
    <source>
        <dbReference type="PROSITE" id="PS50064"/>
    </source>
</evidence>
<dbReference type="AlphaFoldDB" id="A0A9K3PTJ1"/>
<dbReference type="SMART" id="SM01336">
    <property type="entry name" value="zf-PARP"/>
    <property type="match status" value="1"/>
</dbReference>
<evidence type="ECO:0000313" key="6">
    <source>
        <dbReference type="Proteomes" id="UP000693970"/>
    </source>
</evidence>
<evidence type="ECO:0000256" key="1">
    <source>
        <dbReference type="ARBA" id="ARBA00022723"/>
    </source>
</evidence>
<name>A0A9K3PTJ1_9STRA</name>
<dbReference type="Proteomes" id="UP000693970">
    <property type="component" value="Unassembled WGS sequence"/>
</dbReference>
<feature type="compositionally biased region" description="Basic and acidic residues" evidence="3">
    <location>
        <begin position="133"/>
        <end position="154"/>
    </location>
</feature>
<keyword evidence="1" id="KW-0479">Metal-binding</keyword>
<dbReference type="GO" id="GO:0003677">
    <property type="term" value="F:DNA binding"/>
    <property type="evidence" value="ECO:0007669"/>
    <property type="project" value="InterPro"/>
</dbReference>
<protein>
    <submittedName>
        <fullName evidence="5">Helix-hairpin-helix domain containing protein</fullName>
    </submittedName>
</protein>
<dbReference type="OrthoDB" id="205514at2759"/>
<comment type="caution">
    <text evidence="5">The sequence shown here is derived from an EMBL/GenBank/DDBJ whole genome shotgun (WGS) entry which is preliminary data.</text>
</comment>
<dbReference type="InterPro" id="IPR001510">
    <property type="entry name" value="Znf_PARP"/>
</dbReference>
<dbReference type="GO" id="GO:0008270">
    <property type="term" value="F:zinc ion binding"/>
    <property type="evidence" value="ECO:0007669"/>
    <property type="project" value="InterPro"/>
</dbReference>